<comment type="caution">
    <text evidence="2">The sequence shown here is derived from an EMBL/GenBank/DDBJ whole genome shotgun (WGS) entry which is preliminary data.</text>
</comment>
<dbReference type="AlphaFoldDB" id="A0A2P6MK63"/>
<organism evidence="2 3">
    <name type="scientific">Alkalicoccus urumqiensis</name>
    <name type="common">Bacillus urumqiensis</name>
    <dbReference type="NCBI Taxonomy" id="1548213"/>
    <lineage>
        <taxon>Bacteria</taxon>
        <taxon>Bacillati</taxon>
        <taxon>Bacillota</taxon>
        <taxon>Bacilli</taxon>
        <taxon>Bacillales</taxon>
        <taxon>Bacillaceae</taxon>
        <taxon>Alkalicoccus</taxon>
    </lineage>
</organism>
<proteinExistence type="predicted"/>
<evidence type="ECO:0000256" key="1">
    <source>
        <dbReference type="SAM" id="Phobius"/>
    </source>
</evidence>
<keyword evidence="1" id="KW-0812">Transmembrane</keyword>
<gene>
    <name evidence="2" type="ORF">C6I21_01780</name>
</gene>
<dbReference type="Proteomes" id="UP000243650">
    <property type="component" value="Unassembled WGS sequence"/>
</dbReference>
<accession>A0A2P6MK63</accession>
<sequence length="61" mass="6502">MVLGLITFAVTILSLIGMVKEVKRKNFFGAGFAFVTVLVFGWFSVRTLFAVIFTGGGGVVA</sequence>
<keyword evidence="3" id="KW-1185">Reference proteome</keyword>
<protein>
    <submittedName>
        <fullName evidence="2">DUF2759 domain-containing protein</fullName>
    </submittedName>
</protein>
<dbReference type="OrthoDB" id="2355718at2"/>
<dbReference type="EMBL" id="PVNS01000002">
    <property type="protein sequence ID" value="PRO66682.1"/>
    <property type="molecule type" value="Genomic_DNA"/>
</dbReference>
<dbReference type="RefSeq" id="WP_105957718.1">
    <property type="nucleotide sequence ID" value="NZ_PVNS01000002.1"/>
</dbReference>
<evidence type="ECO:0000313" key="3">
    <source>
        <dbReference type="Proteomes" id="UP000243650"/>
    </source>
</evidence>
<evidence type="ECO:0000313" key="2">
    <source>
        <dbReference type="EMBL" id="PRO66682.1"/>
    </source>
</evidence>
<dbReference type="Pfam" id="PF10958">
    <property type="entry name" value="DUF2759"/>
    <property type="match status" value="1"/>
</dbReference>
<reference evidence="2 3" key="1">
    <citation type="submission" date="2018-03" db="EMBL/GenBank/DDBJ databases">
        <title>Bacillus urumqiensis sp. nov., a moderately haloalkaliphilic bacterium isolated from a salt lake.</title>
        <authorList>
            <person name="Zhao B."/>
            <person name="Liao Z."/>
        </authorList>
    </citation>
    <scope>NUCLEOTIDE SEQUENCE [LARGE SCALE GENOMIC DNA]</scope>
    <source>
        <strain evidence="2 3">BZ-SZ-XJ18</strain>
    </source>
</reference>
<keyword evidence="1" id="KW-0472">Membrane</keyword>
<feature type="transmembrane region" description="Helical" evidence="1">
    <location>
        <begin position="27"/>
        <end position="45"/>
    </location>
</feature>
<keyword evidence="1" id="KW-1133">Transmembrane helix</keyword>
<name>A0A2P6MK63_ALKUR</name>
<dbReference type="InterPro" id="IPR024490">
    <property type="entry name" value="DUF2759"/>
</dbReference>